<evidence type="ECO:0000313" key="3">
    <source>
        <dbReference type="Proteomes" id="UP001151529"/>
    </source>
</evidence>
<dbReference type="InterPro" id="IPR040256">
    <property type="entry name" value="At4g02000-like"/>
</dbReference>
<reference evidence="2" key="2">
    <citation type="journal article" date="2023" name="Int. J. Mol. Sci.">
        <title>De Novo Assembly and Annotation of 11 Diverse Shrub Willow (Salix) Genomes Reveals Novel Gene Organization in Sex-Linked Regions.</title>
        <authorList>
            <person name="Hyden B."/>
            <person name="Feng K."/>
            <person name="Yates T.B."/>
            <person name="Jawdy S."/>
            <person name="Cereghino C."/>
            <person name="Smart L.B."/>
            <person name="Muchero W."/>
        </authorList>
    </citation>
    <scope>NUCLEOTIDE SEQUENCE [LARGE SCALE GENOMIC DNA]</scope>
    <source>
        <tissue evidence="2">Shoot tip</tissue>
    </source>
</reference>
<dbReference type="OrthoDB" id="851886at2759"/>
<feature type="domain" description="DUF4283" evidence="1">
    <location>
        <begin position="47"/>
        <end position="130"/>
    </location>
</feature>
<evidence type="ECO:0000259" key="1">
    <source>
        <dbReference type="Pfam" id="PF14111"/>
    </source>
</evidence>
<dbReference type="AlphaFoldDB" id="A0A9Q0UK31"/>
<dbReference type="Pfam" id="PF14111">
    <property type="entry name" value="DUF4283"/>
    <property type="match status" value="1"/>
</dbReference>
<proteinExistence type="predicted"/>
<gene>
    <name evidence="2" type="ORF">OIU85_021979</name>
</gene>
<dbReference type="Proteomes" id="UP001151529">
    <property type="component" value="Chromosome 2"/>
</dbReference>
<sequence>MTAIKPSSWAERVRVSDSNSRCTLEKLSRHPPGTILQIPNDMQLADAEDWKRSMIGFFVSYKLPFYAVQSIANRIWKSHGLEKTMVLSNGFMVFRFSSVTQMEEVLARGPWMFGGKTILLQQWQSGFKFDKNKIKTIPVWARLQGLPFPLWNKQGLSMAASMVGRPLASDEATLHNTRVEYARVCIEIDADVPLVHHFQVASSLSEEPITVDVMYEWKPSRCETCKVFGHSCKPQTKEKGKDIEIFETGDQKSEVKGEILVRIPPNRLECTRNQLYRKQTMKKALG</sequence>
<reference evidence="2" key="1">
    <citation type="submission" date="2022-11" db="EMBL/GenBank/DDBJ databases">
        <authorList>
            <person name="Hyden B.L."/>
            <person name="Feng K."/>
            <person name="Yates T."/>
            <person name="Jawdy S."/>
            <person name="Smart L.B."/>
            <person name="Muchero W."/>
        </authorList>
    </citation>
    <scope>NUCLEOTIDE SEQUENCE</scope>
    <source>
        <tissue evidence="2">Shoot tip</tissue>
    </source>
</reference>
<accession>A0A9Q0UK31</accession>
<protein>
    <recommendedName>
        <fullName evidence="1">DUF4283 domain-containing protein</fullName>
    </recommendedName>
</protein>
<dbReference type="PANTHER" id="PTHR31286">
    <property type="entry name" value="GLYCINE-RICH CELL WALL STRUCTURAL PROTEIN 1.8-LIKE"/>
    <property type="match status" value="1"/>
</dbReference>
<evidence type="ECO:0000313" key="2">
    <source>
        <dbReference type="EMBL" id="KAJ6731273.1"/>
    </source>
</evidence>
<organism evidence="2 3">
    <name type="scientific">Salix viminalis</name>
    <name type="common">Common osier</name>
    <name type="synonym">Basket willow</name>
    <dbReference type="NCBI Taxonomy" id="40686"/>
    <lineage>
        <taxon>Eukaryota</taxon>
        <taxon>Viridiplantae</taxon>
        <taxon>Streptophyta</taxon>
        <taxon>Embryophyta</taxon>
        <taxon>Tracheophyta</taxon>
        <taxon>Spermatophyta</taxon>
        <taxon>Magnoliopsida</taxon>
        <taxon>eudicotyledons</taxon>
        <taxon>Gunneridae</taxon>
        <taxon>Pentapetalae</taxon>
        <taxon>rosids</taxon>
        <taxon>fabids</taxon>
        <taxon>Malpighiales</taxon>
        <taxon>Salicaceae</taxon>
        <taxon>Saliceae</taxon>
        <taxon>Salix</taxon>
    </lineage>
</organism>
<dbReference type="EMBL" id="JAPFFL010000004">
    <property type="protein sequence ID" value="KAJ6731273.1"/>
    <property type="molecule type" value="Genomic_DNA"/>
</dbReference>
<name>A0A9Q0UK31_SALVM</name>
<keyword evidence="3" id="KW-1185">Reference proteome</keyword>
<comment type="caution">
    <text evidence="2">The sequence shown here is derived from an EMBL/GenBank/DDBJ whole genome shotgun (WGS) entry which is preliminary data.</text>
</comment>
<dbReference type="InterPro" id="IPR025558">
    <property type="entry name" value="DUF4283"/>
</dbReference>
<dbReference type="PANTHER" id="PTHR31286:SF99">
    <property type="entry name" value="DUF4283 DOMAIN-CONTAINING PROTEIN"/>
    <property type="match status" value="1"/>
</dbReference>